<name>A0A9R1CSE5_9EURY</name>
<gene>
    <name evidence="3" type="ORF">KM295_06350</name>
</gene>
<dbReference type="EMBL" id="JAHLKM010000005">
    <property type="protein sequence ID" value="MCQ4333122.1"/>
    <property type="molecule type" value="Genomic_DNA"/>
</dbReference>
<accession>A0A9R1CSE5</accession>
<proteinExistence type="predicted"/>
<reference evidence="3" key="1">
    <citation type="journal article" date="2023" name="Front. Microbiol.">
        <title>Genomic-based phylogenetic and metabolic analyses of the genus Natronomonas, and description of Natronomonas aquatica sp. nov.</title>
        <authorList>
            <person name="Garcia-Roldan A."/>
            <person name="Duran-Viseras A."/>
            <person name="de la Haba R.R."/>
            <person name="Corral P."/>
            <person name="Sanchez-Porro C."/>
            <person name="Ventosa A."/>
        </authorList>
    </citation>
    <scope>NUCLEOTIDE SEQUENCE</scope>
    <source>
        <strain evidence="3">F2-12</strain>
    </source>
</reference>
<dbReference type="AlphaFoldDB" id="A0A9R1CSE5"/>
<protein>
    <submittedName>
        <fullName evidence="3">Glycosyltransferase</fullName>
    </submittedName>
</protein>
<feature type="domain" description="Glycosyltransferase subfamily 4-like N-terminal" evidence="2">
    <location>
        <begin position="16"/>
        <end position="167"/>
    </location>
</feature>
<comment type="caution">
    <text evidence="3">The sequence shown here is derived from an EMBL/GenBank/DDBJ whole genome shotgun (WGS) entry which is preliminary data.</text>
</comment>
<dbReference type="Pfam" id="PF00534">
    <property type="entry name" value="Glycos_transf_1"/>
    <property type="match status" value="1"/>
</dbReference>
<organism evidence="3 4">
    <name type="scientific">Natronomonas aquatica</name>
    <dbReference type="NCBI Taxonomy" id="2841590"/>
    <lineage>
        <taxon>Archaea</taxon>
        <taxon>Methanobacteriati</taxon>
        <taxon>Methanobacteriota</taxon>
        <taxon>Stenosarchaea group</taxon>
        <taxon>Halobacteria</taxon>
        <taxon>Halobacteriales</taxon>
        <taxon>Natronomonadaceae</taxon>
        <taxon>Natronomonas</taxon>
    </lineage>
</organism>
<dbReference type="GO" id="GO:0016757">
    <property type="term" value="F:glycosyltransferase activity"/>
    <property type="evidence" value="ECO:0007669"/>
    <property type="project" value="InterPro"/>
</dbReference>
<keyword evidence="4" id="KW-1185">Reference proteome</keyword>
<dbReference type="PANTHER" id="PTHR12526">
    <property type="entry name" value="GLYCOSYLTRANSFERASE"/>
    <property type="match status" value="1"/>
</dbReference>
<sequence length="364" mass="40617">MPSLQIKLFMHSFRGGGAEKIMVRIGNELSNRGHKVELLLVENNGPYKSLVNPELRVAEIGGKNIYQIFYNLWGYLSEKNDLDVLLSTLEIPNIVSLTASYSSNTIPVVLRIANTNSMKERSGKYRIIPVLKKFVYPYAESIITVSEDVAHDLPDTISQDKIVTINNPSYHSKILKLAQEPIDHDWINDPEKDVVISVGNLKPQKDYSTLIRAIRDLNQEDRRFLVILGKGNLKKDLENLAEELDVRDRISFPGFVDNPYAYMSKSDVFVLSSAWEGFPNVVVEAMACGTPVVCTDCPGGSSDILNDGMYGTLVPVGDHHAIAEAINSMLLNPTDDIELISRAKEFSIDKICDDYERVLISAAN</sequence>
<evidence type="ECO:0000313" key="4">
    <source>
        <dbReference type="Proteomes" id="UP001139494"/>
    </source>
</evidence>
<dbReference type="Pfam" id="PF13439">
    <property type="entry name" value="Glyco_transf_4"/>
    <property type="match status" value="1"/>
</dbReference>
<dbReference type="Gene3D" id="3.40.50.2000">
    <property type="entry name" value="Glycogen Phosphorylase B"/>
    <property type="match status" value="2"/>
</dbReference>
<dbReference type="InterPro" id="IPR001296">
    <property type="entry name" value="Glyco_trans_1"/>
</dbReference>
<dbReference type="CDD" id="cd03811">
    <property type="entry name" value="GT4_GT28_WabH-like"/>
    <property type="match status" value="1"/>
</dbReference>
<dbReference type="SUPFAM" id="SSF53756">
    <property type="entry name" value="UDP-Glycosyltransferase/glycogen phosphorylase"/>
    <property type="match status" value="1"/>
</dbReference>
<evidence type="ECO:0000313" key="3">
    <source>
        <dbReference type="EMBL" id="MCQ4333122.1"/>
    </source>
</evidence>
<dbReference type="Proteomes" id="UP001139494">
    <property type="component" value="Unassembled WGS sequence"/>
</dbReference>
<evidence type="ECO:0000259" key="1">
    <source>
        <dbReference type="Pfam" id="PF00534"/>
    </source>
</evidence>
<dbReference type="InterPro" id="IPR028098">
    <property type="entry name" value="Glyco_trans_4-like_N"/>
</dbReference>
<evidence type="ECO:0000259" key="2">
    <source>
        <dbReference type="Pfam" id="PF13439"/>
    </source>
</evidence>
<dbReference type="RefSeq" id="WP_256029140.1">
    <property type="nucleotide sequence ID" value="NZ_JAHLKM010000005.1"/>
</dbReference>
<feature type="domain" description="Glycosyl transferase family 1" evidence="1">
    <location>
        <begin position="188"/>
        <end position="345"/>
    </location>
</feature>